<evidence type="ECO:0000313" key="2">
    <source>
        <dbReference type="Proteomes" id="UP000708208"/>
    </source>
</evidence>
<feature type="non-terminal residue" evidence="1">
    <location>
        <position position="1"/>
    </location>
</feature>
<keyword evidence="2" id="KW-1185">Reference proteome</keyword>
<comment type="caution">
    <text evidence="1">The sequence shown here is derived from an EMBL/GenBank/DDBJ whole genome shotgun (WGS) entry which is preliminary data.</text>
</comment>
<dbReference type="EMBL" id="CAJVCH010063015">
    <property type="protein sequence ID" value="CAG7719625.1"/>
    <property type="molecule type" value="Genomic_DNA"/>
</dbReference>
<protein>
    <submittedName>
        <fullName evidence="1">Uncharacterized protein</fullName>
    </submittedName>
</protein>
<organism evidence="1 2">
    <name type="scientific">Allacma fusca</name>
    <dbReference type="NCBI Taxonomy" id="39272"/>
    <lineage>
        <taxon>Eukaryota</taxon>
        <taxon>Metazoa</taxon>
        <taxon>Ecdysozoa</taxon>
        <taxon>Arthropoda</taxon>
        <taxon>Hexapoda</taxon>
        <taxon>Collembola</taxon>
        <taxon>Symphypleona</taxon>
        <taxon>Sminthuridae</taxon>
        <taxon>Allacma</taxon>
    </lineage>
</organism>
<gene>
    <name evidence="1" type="ORF">AFUS01_LOCUS8940</name>
</gene>
<sequence length="411" mass="47080">EQDLTKLLRAGSQTAKMGSPTNGTCTGSDISLEDVKLLVTGVYQHFSQYIKNGLFIFNTAEGMKTSKLGFGIGDFLPTEKLQNPPRILITSRKTTWGCIGEIIDGIPVDPLSNEEVLDFLIRTFGLIECQERLDTDFVNVLIKFGSLFQGFPLALSHATMTIIRKFAWDPESPGKTGRDYFNSLNPHFPRLQDGMKWYIHRFNEPGADWIDDCGSESVTHTNELILRNVWAATLDTIKQIDGGEVALELQTILAYLNPEHIFISMCDSIYLHKTYEQYGIRRREQLSPELQEALKLLELYSMVSIEYNEGSTMSRDMVRVHSLGQKCSRKVARNTDALVKCFQYVRRYFKTSRQPSNHIYAVLDYAKEADWPEETIYLCLDICLKTLQHSNVRWDYILDYFQSMRNGIVDE</sequence>
<name>A0A8J2NZ31_9HEXA</name>
<reference evidence="1" key="1">
    <citation type="submission" date="2021-06" db="EMBL/GenBank/DDBJ databases">
        <authorList>
            <person name="Hodson N. C."/>
            <person name="Mongue J. A."/>
            <person name="Jaron S. K."/>
        </authorList>
    </citation>
    <scope>NUCLEOTIDE SEQUENCE</scope>
</reference>
<proteinExistence type="predicted"/>
<dbReference type="AlphaFoldDB" id="A0A8J2NZ31"/>
<accession>A0A8J2NZ31</accession>
<dbReference type="Proteomes" id="UP000708208">
    <property type="component" value="Unassembled WGS sequence"/>
</dbReference>
<evidence type="ECO:0000313" key="1">
    <source>
        <dbReference type="EMBL" id="CAG7719625.1"/>
    </source>
</evidence>